<gene>
    <name evidence="1" type="ORF">LTRI10_LOCUS25204</name>
</gene>
<dbReference type="AlphaFoldDB" id="A0AAV2EDB3"/>
<proteinExistence type="predicted"/>
<name>A0AAV2EDB3_9ROSI</name>
<keyword evidence="2" id="KW-1185">Reference proteome</keyword>
<accession>A0AAV2EDB3</accession>
<evidence type="ECO:0000313" key="1">
    <source>
        <dbReference type="EMBL" id="CAL1383966.1"/>
    </source>
</evidence>
<dbReference type="Proteomes" id="UP001497516">
    <property type="component" value="Chromosome 4"/>
</dbReference>
<protein>
    <submittedName>
        <fullName evidence="1">Uncharacterized protein</fullName>
    </submittedName>
</protein>
<sequence>MVSNNTLNHTSLWVINDILIHLNLFLTSPRVSNSTLSLFHIHNYLIHNCIRFIPNNPSRLTSALFCLAYSNPILFDFPLFFGSC</sequence>
<evidence type="ECO:0000313" key="2">
    <source>
        <dbReference type="Proteomes" id="UP001497516"/>
    </source>
</evidence>
<dbReference type="EMBL" id="OZ034817">
    <property type="protein sequence ID" value="CAL1383966.1"/>
    <property type="molecule type" value="Genomic_DNA"/>
</dbReference>
<reference evidence="1 2" key="1">
    <citation type="submission" date="2024-04" db="EMBL/GenBank/DDBJ databases">
        <authorList>
            <person name="Fracassetti M."/>
        </authorList>
    </citation>
    <scope>NUCLEOTIDE SEQUENCE [LARGE SCALE GENOMIC DNA]</scope>
</reference>
<organism evidence="1 2">
    <name type="scientific">Linum trigynum</name>
    <dbReference type="NCBI Taxonomy" id="586398"/>
    <lineage>
        <taxon>Eukaryota</taxon>
        <taxon>Viridiplantae</taxon>
        <taxon>Streptophyta</taxon>
        <taxon>Embryophyta</taxon>
        <taxon>Tracheophyta</taxon>
        <taxon>Spermatophyta</taxon>
        <taxon>Magnoliopsida</taxon>
        <taxon>eudicotyledons</taxon>
        <taxon>Gunneridae</taxon>
        <taxon>Pentapetalae</taxon>
        <taxon>rosids</taxon>
        <taxon>fabids</taxon>
        <taxon>Malpighiales</taxon>
        <taxon>Linaceae</taxon>
        <taxon>Linum</taxon>
    </lineage>
</organism>